<dbReference type="STRING" id="502025.Hoch_1148"/>
<dbReference type="Pfam" id="PF01527">
    <property type="entry name" value="HTH_Tnp_1"/>
    <property type="match status" value="1"/>
</dbReference>
<proteinExistence type="predicted"/>
<accession>D0LQW9</accession>
<organism evidence="3 4">
    <name type="scientific">Haliangium ochraceum (strain DSM 14365 / JCM 11303 / SMP-2)</name>
    <dbReference type="NCBI Taxonomy" id="502025"/>
    <lineage>
        <taxon>Bacteria</taxon>
        <taxon>Pseudomonadati</taxon>
        <taxon>Myxococcota</taxon>
        <taxon>Polyangia</taxon>
        <taxon>Haliangiales</taxon>
        <taxon>Kofleriaceae</taxon>
        <taxon>Haliangium</taxon>
    </lineage>
</organism>
<dbReference type="Gene3D" id="1.10.10.60">
    <property type="entry name" value="Homeodomain-like"/>
    <property type="match status" value="1"/>
</dbReference>
<dbReference type="PANTHER" id="PTHR33215">
    <property type="entry name" value="PROTEIN DISTAL ANTENNA"/>
    <property type="match status" value="1"/>
</dbReference>
<dbReference type="KEGG" id="hoh:Hoch_1148"/>
<dbReference type="GO" id="GO:0006313">
    <property type="term" value="P:DNA transposition"/>
    <property type="evidence" value="ECO:0007669"/>
    <property type="project" value="InterPro"/>
</dbReference>
<dbReference type="HOGENOM" id="CLU_027402_33_6_7"/>
<dbReference type="eggNOG" id="COG2963">
    <property type="taxonomic scope" value="Bacteria"/>
</dbReference>
<dbReference type="AlphaFoldDB" id="D0LQW9"/>
<dbReference type="KEGG" id="hoh:Hoch_2965"/>
<gene>
    <name evidence="2" type="ordered locus">Hoch_1148</name>
    <name evidence="3" type="ordered locus">Hoch_2965</name>
</gene>
<dbReference type="InterPro" id="IPR002514">
    <property type="entry name" value="Transposase_8"/>
</dbReference>
<dbReference type="EMBL" id="CP001804">
    <property type="protein sequence ID" value="ACY15477.1"/>
    <property type="molecule type" value="Genomic_DNA"/>
</dbReference>
<evidence type="ECO:0000313" key="3">
    <source>
        <dbReference type="EMBL" id="ACY15477.1"/>
    </source>
</evidence>
<dbReference type="InterPro" id="IPR009057">
    <property type="entry name" value="Homeodomain-like_sf"/>
</dbReference>
<protein>
    <submittedName>
        <fullName evidence="3">Transposase IS3/IS911 family protein</fullName>
    </submittedName>
</protein>
<keyword evidence="1" id="KW-0175">Coiled coil</keyword>
<dbReference type="PANTHER" id="PTHR33215:SF13">
    <property type="entry name" value="PROTEIN DISTAL ANTENNA"/>
    <property type="match status" value="1"/>
</dbReference>
<dbReference type="GO" id="GO:0003677">
    <property type="term" value="F:DNA binding"/>
    <property type="evidence" value="ECO:0007669"/>
    <property type="project" value="InterPro"/>
</dbReference>
<dbReference type="EMBL" id="CP001804">
    <property type="protein sequence ID" value="ACY13721.1"/>
    <property type="molecule type" value="Genomic_DNA"/>
</dbReference>
<reference evidence="3 4" key="1">
    <citation type="journal article" date="2010" name="Stand. Genomic Sci.">
        <title>Complete genome sequence of Haliangium ochraceum type strain (SMP-2).</title>
        <authorList>
            <consortium name="US DOE Joint Genome Institute (JGI-PGF)"/>
            <person name="Ivanova N."/>
            <person name="Daum C."/>
            <person name="Lang E."/>
            <person name="Abt B."/>
            <person name="Kopitz M."/>
            <person name="Saunders E."/>
            <person name="Lapidus A."/>
            <person name="Lucas S."/>
            <person name="Glavina Del Rio T."/>
            <person name="Nolan M."/>
            <person name="Tice H."/>
            <person name="Copeland A."/>
            <person name="Cheng J.F."/>
            <person name="Chen F."/>
            <person name="Bruce D."/>
            <person name="Goodwin L."/>
            <person name="Pitluck S."/>
            <person name="Mavromatis K."/>
            <person name="Pati A."/>
            <person name="Mikhailova N."/>
            <person name="Chen A."/>
            <person name="Palaniappan K."/>
            <person name="Land M."/>
            <person name="Hauser L."/>
            <person name="Chang Y.J."/>
            <person name="Jeffries C.D."/>
            <person name="Detter J.C."/>
            <person name="Brettin T."/>
            <person name="Rohde M."/>
            <person name="Goker M."/>
            <person name="Bristow J."/>
            <person name="Markowitz V."/>
            <person name="Eisen J.A."/>
            <person name="Hugenholtz P."/>
            <person name="Kyrpides N.C."/>
            <person name="Klenk H.P."/>
        </authorList>
    </citation>
    <scope>NUCLEOTIDE SEQUENCE [LARGE SCALE GENOMIC DNA]</scope>
    <source>
        <strain evidence="3">DSM 14365</strain>
        <strain evidence="4">DSM 14365 / CIP 107738 / JCM 11303 / AJ 13395 / SMP-2</strain>
    </source>
</reference>
<name>D0LQW9_HALO1</name>
<evidence type="ECO:0000256" key="1">
    <source>
        <dbReference type="SAM" id="Coils"/>
    </source>
</evidence>
<dbReference type="Proteomes" id="UP000001880">
    <property type="component" value="Chromosome"/>
</dbReference>
<dbReference type="GO" id="GO:0004803">
    <property type="term" value="F:transposase activity"/>
    <property type="evidence" value="ECO:0007669"/>
    <property type="project" value="InterPro"/>
</dbReference>
<evidence type="ECO:0000313" key="4">
    <source>
        <dbReference type="Proteomes" id="UP000001880"/>
    </source>
</evidence>
<dbReference type="SUPFAM" id="SSF46689">
    <property type="entry name" value="Homeodomain-like"/>
    <property type="match status" value="1"/>
</dbReference>
<dbReference type="OrthoDB" id="9810995at2"/>
<feature type="coiled-coil region" evidence="1">
    <location>
        <begin position="69"/>
        <end position="103"/>
    </location>
</feature>
<keyword evidence="4" id="KW-1185">Reference proteome</keyword>
<dbReference type="InterPro" id="IPR051839">
    <property type="entry name" value="RD_transcriptional_regulator"/>
</dbReference>
<sequence>MTRPMKLSKRKTRRSFPAEYKAEIVRLCVETGRSPNAVAVEMGLTPSAVRNWVKQAKVDAGGGGQGALMSEERDELRALRKEMRKLRQENELLKKAAAFFAREGMS</sequence>
<evidence type="ECO:0000313" key="2">
    <source>
        <dbReference type="EMBL" id="ACY13721.1"/>
    </source>
</evidence>